<dbReference type="EMBL" id="JARIHO010000076">
    <property type="protein sequence ID" value="KAJ7310957.1"/>
    <property type="molecule type" value="Genomic_DNA"/>
</dbReference>
<feature type="chain" id="PRO_5042267455" evidence="1">
    <location>
        <begin position="20"/>
        <end position="124"/>
    </location>
</feature>
<comment type="caution">
    <text evidence="2">The sequence shown here is derived from an EMBL/GenBank/DDBJ whole genome shotgun (WGS) entry which is preliminary data.</text>
</comment>
<feature type="signal peptide" evidence="1">
    <location>
        <begin position="1"/>
        <end position="19"/>
    </location>
</feature>
<gene>
    <name evidence="2" type="ORF">DFH08DRAFT_898256</name>
</gene>
<dbReference type="Proteomes" id="UP001218218">
    <property type="component" value="Unassembled WGS sequence"/>
</dbReference>
<evidence type="ECO:0000256" key="1">
    <source>
        <dbReference type="SAM" id="SignalP"/>
    </source>
</evidence>
<accession>A0AAD6Z8B7</accession>
<proteinExistence type="predicted"/>
<keyword evidence="3" id="KW-1185">Reference proteome</keyword>
<name>A0AAD6Z8B7_9AGAR</name>
<keyword evidence="1" id="KW-0732">Signal</keyword>
<organism evidence="2 3">
    <name type="scientific">Mycena albidolilacea</name>
    <dbReference type="NCBI Taxonomy" id="1033008"/>
    <lineage>
        <taxon>Eukaryota</taxon>
        <taxon>Fungi</taxon>
        <taxon>Dikarya</taxon>
        <taxon>Basidiomycota</taxon>
        <taxon>Agaricomycotina</taxon>
        <taxon>Agaricomycetes</taxon>
        <taxon>Agaricomycetidae</taxon>
        <taxon>Agaricales</taxon>
        <taxon>Marasmiineae</taxon>
        <taxon>Mycenaceae</taxon>
        <taxon>Mycena</taxon>
    </lineage>
</organism>
<evidence type="ECO:0000313" key="2">
    <source>
        <dbReference type="EMBL" id="KAJ7310957.1"/>
    </source>
</evidence>
<dbReference type="AlphaFoldDB" id="A0AAD6Z8B7"/>
<protein>
    <submittedName>
        <fullName evidence="2">Uncharacterized protein</fullName>
    </submittedName>
</protein>
<reference evidence="2" key="1">
    <citation type="submission" date="2023-03" db="EMBL/GenBank/DDBJ databases">
        <title>Massive genome expansion in bonnet fungi (Mycena s.s.) driven by repeated elements and novel gene families across ecological guilds.</title>
        <authorList>
            <consortium name="Lawrence Berkeley National Laboratory"/>
            <person name="Harder C.B."/>
            <person name="Miyauchi S."/>
            <person name="Viragh M."/>
            <person name="Kuo A."/>
            <person name="Thoen E."/>
            <person name="Andreopoulos B."/>
            <person name="Lu D."/>
            <person name="Skrede I."/>
            <person name="Drula E."/>
            <person name="Henrissat B."/>
            <person name="Morin E."/>
            <person name="Kohler A."/>
            <person name="Barry K."/>
            <person name="LaButti K."/>
            <person name="Morin E."/>
            <person name="Salamov A."/>
            <person name="Lipzen A."/>
            <person name="Mereny Z."/>
            <person name="Hegedus B."/>
            <person name="Baldrian P."/>
            <person name="Stursova M."/>
            <person name="Weitz H."/>
            <person name="Taylor A."/>
            <person name="Grigoriev I.V."/>
            <person name="Nagy L.G."/>
            <person name="Martin F."/>
            <person name="Kauserud H."/>
        </authorList>
    </citation>
    <scope>NUCLEOTIDE SEQUENCE</scope>
    <source>
        <strain evidence="2">CBHHK002</strain>
    </source>
</reference>
<sequence length="124" mass="12030">MHLTQIFAFVLAVVGSASAICADGQIGIGAEQLSSIGSPGTGTAPGPISGFIWANNCGTIASNNKGGPCGGGYSNGASVQCNGGNPVSARTGDGTSWTCVGGGGQNCGLAPFGTTSVWTCCNRN</sequence>
<evidence type="ECO:0000313" key="3">
    <source>
        <dbReference type="Proteomes" id="UP001218218"/>
    </source>
</evidence>